<organism evidence="1 2">
    <name type="scientific">Stereocaulon virgatum</name>
    <dbReference type="NCBI Taxonomy" id="373712"/>
    <lineage>
        <taxon>Eukaryota</taxon>
        <taxon>Fungi</taxon>
        <taxon>Dikarya</taxon>
        <taxon>Ascomycota</taxon>
        <taxon>Pezizomycotina</taxon>
        <taxon>Lecanoromycetes</taxon>
        <taxon>OSLEUM clade</taxon>
        <taxon>Lecanoromycetidae</taxon>
        <taxon>Lecanorales</taxon>
        <taxon>Lecanorineae</taxon>
        <taxon>Stereocaulaceae</taxon>
        <taxon>Stereocaulon</taxon>
    </lineage>
</organism>
<evidence type="ECO:0000313" key="2">
    <source>
        <dbReference type="Proteomes" id="UP001590950"/>
    </source>
</evidence>
<dbReference type="Proteomes" id="UP001590950">
    <property type="component" value="Unassembled WGS sequence"/>
</dbReference>
<evidence type="ECO:0000313" key="1">
    <source>
        <dbReference type="EMBL" id="KAL2047185.1"/>
    </source>
</evidence>
<protein>
    <submittedName>
        <fullName evidence="1">Uncharacterized protein</fullName>
    </submittedName>
</protein>
<accession>A0ABR4AP15</accession>
<comment type="caution">
    <text evidence="1">The sequence shown here is derived from an EMBL/GenBank/DDBJ whole genome shotgun (WGS) entry which is preliminary data.</text>
</comment>
<reference evidence="1 2" key="1">
    <citation type="submission" date="2024-09" db="EMBL/GenBank/DDBJ databases">
        <title>Rethinking Asexuality: The Enigmatic Case of Functional Sexual Genes in Lepraria (Stereocaulaceae).</title>
        <authorList>
            <person name="Doellman M."/>
            <person name="Sun Y."/>
            <person name="Barcenas-Pena A."/>
            <person name="Lumbsch H.T."/>
            <person name="Grewe F."/>
        </authorList>
    </citation>
    <scope>NUCLEOTIDE SEQUENCE [LARGE SCALE GENOMIC DNA]</scope>
    <source>
        <strain evidence="1 2">Mercado 3170</strain>
    </source>
</reference>
<name>A0ABR4AP15_9LECA</name>
<sequence length="94" mass="10619">MVKLYDFLVLNWVRSPENLSALQRLENAMRSNFGGPEIVIRGAHDLDTAFFHGALRENFGVRWGTDVSMRRDLDRPIIGSLYGQSNLATGPRTL</sequence>
<dbReference type="EMBL" id="JBEFKJ010000003">
    <property type="protein sequence ID" value="KAL2047185.1"/>
    <property type="molecule type" value="Genomic_DNA"/>
</dbReference>
<keyword evidence="2" id="KW-1185">Reference proteome</keyword>
<proteinExistence type="predicted"/>
<gene>
    <name evidence="1" type="ORF">N7G274_001204</name>
</gene>